<feature type="compositionally biased region" description="Polar residues" evidence="1">
    <location>
        <begin position="8"/>
        <end position="21"/>
    </location>
</feature>
<feature type="compositionally biased region" description="Basic residues" evidence="1">
    <location>
        <begin position="71"/>
        <end position="81"/>
    </location>
</feature>
<feature type="region of interest" description="Disordered" evidence="1">
    <location>
        <begin position="1"/>
        <end position="52"/>
    </location>
</feature>
<dbReference type="Proteomes" id="UP000053872">
    <property type="component" value="Unassembled WGS sequence"/>
</dbReference>
<gene>
    <name evidence="2" type="ORF">A306_00015102</name>
</gene>
<dbReference type="EMBL" id="AKCR02000304">
    <property type="protein sequence ID" value="PKK17526.1"/>
    <property type="molecule type" value="Genomic_DNA"/>
</dbReference>
<name>A0A2I0LJB6_COLLI</name>
<evidence type="ECO:0000256" key="1">
    <source>
        <dbReference type="SAM" id="MobiDB-lite"/>
    </source>
</evidence>
<feature type="non-terminal residue" evidence="2">
    <location>
        <position position="168"/>
    </location>
</feature>
<protein>
    <submittedName>
        <fullName evidence="2">Avidin</fullName>
    </submittedName>
</protein>
<feature type="compositionally biased region" description="Polar residues" evidence="1">
    <location>
        <begin position="29"/>
        <end position="40"/>
    </location>
</feature>
<proteinExistence type="predicted"/>
<keyword evidence="3" id="KW-1185">Reference proteome</keyword>
<evidence type="ECO:0000313" key="3">
    <source>
        <dbReference type="Proteomes" id="UP000053872"/>
    </source>
</evidence>
<evidence type="ECO:0000313" key="2">
    <source>
        <dbReference type="EMBL" id="PKK17526.1"/>
    </source>
</evidence>
<reference evidence="2 3" key="1">
    <citation type="journal article" date="2013" name="Science">
        <title>Genomic diversity and evolution of the head crest in the rock pigeon.</title>
        <authorList>
            <person name="Shapiro M.D."/>
            <person name="Kronenberg Z."/>
            <person name="Li C."/>
            <person name="Domyan E.T."/>
            <person name="Pan H."/>
            <person name="Campbell M."/>
            <person name="Tan H."/>
            <person name="Huff C.D."/>
            <person name="Hu H."/>
            <person name="Vickrey A.I."/>
            <person name="Nielsen S.C."/>
            <person name="Stringham S.A."/>
            <person name="Hu H."/>
            <person name="Willerslev E."/>
            <person name="Gilbert M.T."/>
            <person name="Yandell M."/>
            <person name="Zhang G."/>
            <person name="Wang J."/>
        </authorList>
    </citation>
    <scope>NUCLEOTIDE SEQUENCE [LARGE SCALE GENOMIC DNA]</scope>
    <source>
        <tissue evidence="2">Blood</tissue>
    </source>
</reference>
<sequence>MKPGPSRAPTTQPWQPPTSRSWCRPCKEPSSTLVTRDSPPSVSPCIGSLQTPSQPLWANALWTAVERRHWRPHGSCGKKSHPAGTSGKPPGSAPLSSPVSSDGDRDRISLHPAVPPEALCCLSPRPGSLLLPASWLGNTPLCCLGSLQCLPVSRCWEPPSQSLHSLQI</sequence>
<feature type="region of interest" description="Disordered" evidence="1">
    <location>
        <begin position="71"/>
        <end position="108"/>
    </location>
</feature>
<accession>A0A2I0LJB6</accession>
<organism evidence="2 3">
    <name type="scientific">Columba livia</name>
    <name type="common">Rock dove</name>
    <dbReference type="NCBI Taxonomy" id="8932"/>
    <lineage>
        <taxon>Eukaryota</taxon>
        <taxon>Metazoa</taxon>
        <taxon>Chordata</taxon>
        <taxon>Craniata</taxon>
        <taxon>Vertebrata</taxon>
        <taxon>Euteleostomi</taxon>
        <taxon>Archelosauria</taxon>
        <taxon>Archosauria</taxon>
        <taxon>Dinosauria</taxon>
        <taxon>Saurischia</taxon>
        <taxon>Theropoda</taxon>
        <taxon>Coelurosauria</taxon>
        <taxon>Aves</taxon>
        <taxon>Neognathae</taxon>
        <taxon>Neoaves</taxon>
        <taxon>Columbimorphae</taxon>
        <taxon>Columbiformes</taxon>
        <taxon>Columbidae</taxon>
        <taxon>Columba</taxon>
    </lineage>
</organism>
<dbReference type="AlphaFoldDB" id="A0A2I0LJB6"/>
<comment type="caution">
    <text evidence="2">The sequence shown here is derived from an EMBL/GenBank/DDBJ whole genome shotgun (WGS) entry which is preliminary data.</text>
</comment>
<dbReference type="InParanoid" id="A0A2I0LJB6"/>